<name>A0A0Q3VHV5_9BACI</name>
<dbReference type="Proteomes" id="UP000050996">
    <property type="component" value="Unassembled WGS sequence"/>
</dbReference>
<reference evidence="1 2" key="1">
    <citation type="submission" date="2015-09" db="EMBL/GenBank/DDBJ databases">
        <title>Genome sequencing project for genomic taxonomy and phylogenomics of Bacillus-like bacteria.</title>
        <authorList>
            <person name="Liu B."/>
            <person name="Wang J."/>
            <person name="Zhu Y."/>
            <person name="Liu G."/>
            <person name="Chen Q."/>
            <person name="Chen Z."/>
            <person name="Lan J."/>
            <person name="Che J."/>
            <person name="Ge C."/>
            <person name="Shi H."/>
            <person name="Pan Z."/>
            <person name="Liu X."/>
        </authorList>
    </citation>
    <scope>NUCLEOTIDE SEQUENCE [LARGE SCALE GENOMIC DNA]</scope>
    <source>
        <strain evidence="1 2">FJAT-18043</strain>
    </source>
</reference>
<organism evidence="1 2">
    <name type="scientific">Cytobacillus solani</name>
    <dbReference type="NCBI Taxonomy" id="1637975"/>
    <lineage>
        <taxon>Bacteria</taxon>
        <taxon>Bacillati</taxon>
        <taxon>Bacillota</taxon>
        <taxon>Bacilli</taxon>
        <taxon>Bacillales</taxon>
        <taxon>Bacillaceae</taxon>
        <taxon>Cytobacillus</taxon>
    </lineage>
</organism>
<dbReference type="PATRIC" id="fig|1637975.4.peg.2701"/>
<dbReference type="AlphaFoldDB" id="A0A0Q3VHV5"/>
<sequence length="78" mass="9430">MDNFANARLLELVYDGRTYEFLEFIRIDRICEITYITLKNVITTEIFTFDEEKIRSIRMKIYPHSKSNSKKRESSCRK</sequence>
<dbReference type="RefSeq" id="WP_056684716.1">
    <property type="nucleotide sequence ID" value="NZ_LJIX01000006.1"/>
</dbReference>
<comment type="caution">
    <text evidence="1">The sequence shown here is derived from an EMBL/GenBank/DDBJ whole genome shotgun (WGS) entry which is preliminary data.</text>
</comment>
<dbReference type="STRING" id="1637975.AN957_14175"/>
<protein>
    <submittedName>
        <fullName evidence="1">Uncharacterized protein</fullName>
    </submittedName>
</protein>
<keyword evidence="2" id="KW-1185">Reference proteome</keyword>
<proteinExistence type="predicted"/>
<accession>A0A0Q3VHV5</accession>
<evidence type="ECO:0000313" key="1">
    <source>
        <dbReference type="EMBL" id="KQL19595.1"/>
    </source>
</evidence>
<evidence type="ECO:0000313" key="2">
    <source>
        <dbReference type="Proteomes" id="UP000050996"/>
    </source>
</evidence>
<gene>
    <name evidence="1" type="ORF">AN957_14175</name>
</gene>
<dbReference type="EMBL" id="LJIX01000006">
    <property type="protein sequence ID" value="KQL19595.1"/>
    <property type="molecule type" value="Genomic_DNA"/>
</dbReference>